<protein>
    <submittedName>
        <fullName evidence="2">Uncharacterized protein</fullName>
    </submittedName>
</protein>
<organism evidence="2 3">
    <name type="scientific">Colletotrichum chrysophilum</name>
    <dbReference type="NCBI Taxonomy" id="1836956"/>
    <lineage>
        <taxon>Eukaryota</taxon>
        <taxon>Fungi</taxon>
        <taxon>Dikarya</taxon>
        <taxon>Ascomycota</taxon>
        <taxon>Pezizomycotina</taxon>
        <taxon>Sordariomycetes</taxon>
        <taxon>Hypocreomycetidae</taxon>
        <taxon>Glomerellales</taxon>
        <taxon>Glomerellaceae</taxon>
        <taxon>Colletotrichum</taxon>
        <taxon>Colletotrichum gloeosporioides species complex</taxon>
    </lineage>
</organism>
<comment type="caution">
    <text evidence="2">The sequence shown here is derived from an EMBL/GenBank/DDBJ whole genome shotgun (WGS) entry which is preliminary data.</text>
</comment>
<dbReference type="AlphaFoldDB" id="A0AAD8ZYK2"/>
<evidence type="ECO:0000313" key="2">
    <source>
        <dbReference type="EMBL" id="KAK1837920.1"/>
    </source>
</evidence>
<gene>
    <name evidence="2" type="ORF">CCHR01_19453</name>
</gene>
<reference evidence="2" key="1">
    <citation type="submission" date="2023-01" db="EMBL/GenBank/DDBJ databases">
        <title>Colletotrichum chrysophilum M932 genome sequence.</title>
        <authorList>
            <person name="Baroncelli R."/>
        </authorList>
    </citation>
    <scope>NUCLEOTIDE SEQUENCE</scope>
    <source>
        <strain evidence="2">M932</strain>
    </source>
</reference>
<evidence type="ECO:0000256" key="1">
    <source>
        <dbReference type="SAM" id="MobiDB-lite"/>
    </source>
</evidence>
<keyword evidence="3" id="KW-1185">Reference proteome</keyword>
<feature type="compositionally biased region" description="Polar residues" evidence="1">
    <location>
        <begin position="28"/>
        <end position="40"/>
    </location>
</feature>
<proteinExistence type="predicted"/>
<dbReference type="EMBL" id="JAQOWY010000961">
    <property type="protein sequence ID" value="KAK1837920.1"/>
    <property type="molecule type" value="Genomic_DNA"/>
</dbReference>
<feature type="region of interest" description="Disordered" evidence="1">
    <location>
        <begin position="1"/>
        <end position="41"/>
    </location>
</feature>
<accession>A0AAD8ZYK2</accession>
<evidence type="ECO:0000313" key="3">
    <source>
        <dbReference type="Proteomes" id="UP001243330"/>
    </source>
</evidence>
<name>A0AAD8ZYK2_9PEZI</name>
<sequence>MAEVDTAGRGVEADESAGDGGSQGSQANLGSAVTGNTGTWSPWKAAARAGAKCLFLEVHQLRPSAE</sequence>
<dbReference type="Proteomes" id="UP001243330">
    <property type="component" value="Unassembled WGS sequence"/>
</dbReference>